<dbReference type="EMBL" id="CP094970">
    <property type="protein sequence ID" value="UYM06748.1"/>
    <property type="molecule type" value="Genomic_DNA"/>
</dbReference>
<dbReference type="Pfam" id="PF01590">
    <property type="entry name" value="GAF"/>
    <property type="match status" value="1"/>
</dbReference>
<organism evidence="2 3">
    <name type="scientific">Solicola gregarius</name>
    <dbReference type="NCBI Taxonomy" id="2908642"/>
    <lineage>
        <taxon>Bacteria</taxon>
        <taxon>Bacillati</taxon>
        <taxon>Actinomycetota</taxon>
        <taxon>Actinomycetes</taxon>
        <taxon>Propionibacteriales</taxon>
        <taxon>Nocardioidaceae</taxon>
        <taxon>Solicola</taxon>
    </lineage>
</organism>
<gene>
    <name evidence="2" type="ORF">L0C25_06660</name>
</gene>
<dbReference type="AlphaFoldDB" id="A0AA46YNJ1"/>
<protein>
    <submittedName>
        <fullName evidence="2">Transcriptional regulator</fullName>
    </submittedName>
</protein>
<evidence type="ECO:0000259" key="1">
    <source>
        <dbReference type="Pfam" id="PF01590"/>
    </source>
</evidence>
<dbReference type="KEGG" id="sgrg:L0C25_06660"/>
<dbReference type="Gene3D" id="3.30.450.40">
    <property type="match status" value="1"/>
</dbReference>
<dbReference type="InterPro" id="IPR003018">
    <property type="entry name" value="GAF"/>
</dbReference>
<evidence type="ECO:0000313" key="3">
    <source>
        <dbReference type="Proteomes" id="UP001164390"/>
    </source>
</evidence>
<feature type="domain" description="GAF" evidence="1">
    <location>
        <begin position="124"/>
        <end position="216"/>
    </location>
</feature>
<dbReference type="RefSeq" id="WP_271635667.1">
    <property type="nucleotide sequence ID" value="NZ_CP094970.1"/>
</dbReference>
<evidence type="ECO:0000313" key="2">
    <source>
        <dbReference type="EMBL" id="UYM06748.1"/>
    </source>
</evidence>
<dbReference type="Proteomes" id="UP001164390">
    <property type="component" value="Chromosome"/>
</dbReference>
<dbReference type="InterPro" id="IPR029016">
    <property type="entry name" value="GAF-like_dom_sf"/>
</dbReference>
<accession>A0AA46YNJ1</accession>
<name>A0AA46YNJ1_9ACTN</name>
<proteinExistence type="predicted"/>
<keyword evidence="3" id="KW-1185">Reference proteome</keyword>
<reference evidence="2" key="1">
    <citation type="submission" date="2022-01" db="EMBL/GenBank/DDBJ databases">
        <title>Nocardioidaceae gen. sp. A5X3R13.</title>
        <authorList>
            <person name="Lopez Marin M.A."/>
            <person name="Uhlik O."/>
        </authorList>
    </citation>
    <scope>NUCLEOTIDE SEQUENCE</scope>
    <source>
        <strain evidence="2">A5X3R13</strain>
    </source>
</reference>
<sequence length="379" mass="40590">MSYPDRQVAAYPHGVDPAAWGRLLHMAHDDFLSTGRSTPQVRPIVLDSWRRSLRHGVDPETPAAPVRLADDALETLRREHPLGAMMPVIRKLLVDSATDAGLLVAVSDNEGRMLWVEGHAGLRSRAEGMHFIEGADWSEAAVGTNAPGTALALDDAVAIFGAEHLARPVTPWSCSAAPIHDPATGGILGVLDVTGGDEVASAQSLSLVRATVAAVESELRFLGLMTEPTGYDAEPVATSRLETLGLHCATLYDSHRLRRLSLRHSEILVLLADAPDGLTGDELAMALSGREHASVTIRAEMSRLRAVLGSVELASRPYRLESELRTDIHDVRELLDEGDVEAAEAAYRGPVLPQSSAPGVVAVREELAARVGQAQVARR</sequence>